<dbReference type="GO" id="GO:0009253">
    <property type="term" value="P:peptidoglycan catabolic process"/>
    <property type="evidence" value="ECO:0007669"/>
    <property type="project" value="InterPro"/>
</dbReference>
<dbReference type="Proteomes" id="UP000001932">
    <property type="component" value="Chromosome"/>
</dbReference>
<gene>
    <name evidence="4" type="ordered locus">SG2360</name>
    <name evidence="5" type="ORF">SGGMMB4_05566</name>
</gene>
<dbReference type="AlphaFoldDB" id="Q2NQE0"/>
<dbReference type="PANTHER" id="PTHR38107">
    <property type="match status" value="1"/>
</dbReference>
<dbReference type="GO" id="GO:0003796">
    <property type="term" value="F:lysozyme activity"/>
    <property type="evidence" value="ECO:0007669"/>
    <property type="project" value="UniProtKB-EC"/>
</dbReference>
<dbReference type="PANTHER" id="PTHR38107:SF4">
    <property type="entry name" value="LYSOZYME"/>
    <property type="match status" value="1"/>
</dbReference>
<proteinExistence type="inferred from homology"/>
<dbReference type="eggNOG" id="COG3772">
    <property type="taxonomic scope" value="Bacteria"/>
</dbReference>
<protein>
    <recommendedName>
        <fullName evidence="3">Lysozyme</fullName>
        <ecNumber evidence="3">3.2.1.17</ecNumber>
    </recommendedName>
</protein>
<evidence type="ECO:0000313" key="4">
    <source>
        <dbReference type="EMBL" id="BAE75635.1"/>
    </source>
</evidence>
<accession>Q2NQE0</accession>
<keyword evidence="1 3" id="KW-0929">Antimicrobial</keyword>
<evidence type="ECO:0000256" key="1">
    <source>
        <dbReference type="ARBA" id="ARBA00022529"/>
    </source>
</evidence>
<evidence type="ECO:0000313" key="7">
    <source>
        <dbReference type="Proteomes" id="UP000245838"/>
    </source>
</evidence>
<evidence type="ECO:0000313" key="6">
    <source>
        <dbReference type="Proteomes" id="UP000001932"/>
    </source>
</evidence>
<dbReference type="InterPro" id="IPR051018">
    <property type="entry name" value="Bacteriophage_GH24"/>
</dbReference>
<dbReference type="GO" id="GO:0031640">
    <property type="term" value="P:killing of cells of another organism"/>
    <property type="evidence" value="ECO:0007669"/>
    <property type="project" value="UniProtKB-KW"/>
</dbReference>
<keyword evidence="3" id="KW-0378">Hydrolase</keyword>
<dbReference type="HOGENOM" id="CLU_091641_2_0_6"/>
<dbReference type="BioCyc" id="SGLO343509:SGP1_RS21470-MONOMER"/>
<comment type="catalytic activity">
    <reaction evidence="3">
        <text>Hydrolysis of (1-&gt;4)-beta-linkages between N-acetylmuramic acid and N-acetyl-D-glucosamine residues in a peptidoglycan and between N-acetyl-D-glucosamine residues in chitodextrins.</text>
        <dbReference type="EC" id="3.2.1.17"/>
    </reaction>
</comment>
<dbReference type="InterPro" id="IPR002196">
    <property type="entry name" value="Glyco_hydro_24"/>
</dbReference>
<dbReference type="SUPFAM" id="SSF53955">
    <property type="entry name" value="Lysozyme-like"/>
    <property type="match status" value="1"/>
</dbReference>
<name>Q2NQE0_SODGM</name>
<dbReference type="Proteomes" id="UP000245838">
    <property type="component" value="Chromosome sggmmb4_Chromosome"/>
</dbReference>
<reference evidence="5 7" key="2">
    <citation type="submission" date="2015-05" db="EMBL/GenBank/DDBJ databases">
        <authorList>
            <person name="Goodhead I."/>
        </authorList>
    </citation>
    <scope>NUCLEOTIDE SEQUENCE [LARGE SCALE GENOMIC DNA]</scope>
    <source>
        <strain evidence="5">B4</strain>
        <strain evidence="7">morsitans</strain>
    </source>
</reference>
<sequence length="161" mass="17599">MSIKQAAAPMCAVTAIIALVVSHGQVRTNTDGLKLIGNAEGCLQEPYRCPAGRLTDGIGNTHGVKPGTHKTDQQIAADWQRNILDAEHCINTYFRGREMSDNTFSAMTSAAFTTGCYGLRTYKGEDGQRHETTLHKLAQQGKWREMCERLPESTTAVSTPD</sequence>
<reference evidence="4 6" key="1">
    <citation type="journal article" date="2006" name="Genome Res.">
        <title>Massive genome erosion and functional adaptations provide insights into the symbiotic lifestyle of Sodalis glossinidius in the tsetse host.</title>
        <authorList>
            <person name="Toh H."/>
            <person name="Weiss B.L."/>
            <person name="Perkin S.A.H."/>
            <person name="Yamashita A."/>
            <person name="Oshima K."/>
            <person name="Hattori M."/>
            <person name="Aksoy S."/>
        </authorList>
    </citation>
    <scope>NUCLEOTIDE SEQUENCE [LARGE SCALE GENOMIC DNA]</scope>
    <source>
        <strain evidence="6">morsitans</strain>
        <strain evidence="4">Morsitans</strain>
    </source>
</reference>
<evidence type="ECO:0000256" key="2">
    <source>
        <dbReference type="ARBA" id="ARBA00022638"/>
    </source>
</evidence>
<dbReference type="CAZy" id="GH24">
    <property type="family name" value="Glycoside Hydrolase Family 24"/>
</dbReference>
<dbReference type="Gene3D" id="1.10.530.40">
    <property type="match status" value="1"/>
</dbReference>
<evidence type="ECO:0000313" key="5">
    <source>
        <dbReference type="EMBL" id="CRL46716.1"/>
    </source>
</evidence>
<evidence type="ECO:0000256" key="3">
    <source>
        <dbReference type="RuleBase" id="RU003788"/>
    </source>
</evidence>
<dbReference type="GO" id="GO:0042742">
    <property type="term" value="P:defense response to bacterium"/>
    <property type="evidence" value="ECO:0007669"/>
    <property type="project" value="UniProtKB-KW"/>
</dbReference>
<dbReference type="KEGG" id="sgl:SG2360"/>
<dbReference type="EMBL" id="AP008232">
    <property type="protein sequence ID" value="BAE75635.1"/>
    <property type="molecule type" value="Genomic_DNA"/>
</dbReference>
<dbReference type="CDD" id="cd16901">
    <property type="entry name" value="lyz_P1"/>
    <property type="match status" value="1"/>
</dbReference>
<dbReference type="Pfam" id="PF00959">
    <property type="entry name" value="Phage_lysozyme"/>
    <property type="match status" value="1"/>
</dbReference>
<keyword evidence="6" id="KW-1185">Reference proteome</keyword>
<keyword evidence="3" id="KW-0326">Glycosidase</keyword>
<dbReference type="InterPro" id="IPR023346">
    <property type="entry name" value="Lysozyme-like_dom_sf"/>
</dbReference>
<organism evidence="4 6">
    <name type="scientific">Sodalis glossinidius (strain morsitans)</name>
    <dbReference type="NCBI Taxonomy" id="343509"/>
    <lineage>
        <taxon>Bacteria</taxon>
        <taxon>Pseudomonadati</taxon>
        <taxon>Pseudomonadota</taxon>
        <taxon>Gammaproteobacteria</taxon>
        <taxon>Enterobacterales</taxon>
        <taxon>Bruguierivoracaceae</taxon>
        <taxon>Sodalis</taxon>
    </lineage>
</organism>
<dbReference type="STRING" id="343509.SG2360"/>
<comment type="similarity">
    <text evidence="3">Belongs to the glycosyl hydrolase 24 family.</text>
</comment>
<dbReference type="InterPro" id="IPR023347">
    <property type="entry name" value="Lysozyme_dom_sf"/>
</dbReference>
<dbReference type="GO" id="GO:0016998">
    <property type="term" value="P:cell wall macromolecule catabolic process"/>
    <property type="evidence" value="ECO:0007669"/>
    <property type="project" value="InterPro"/>
</dbReference>
<dbReference type="EMBL" id="LN854557">
    <property type="protein sequence ID" value="CRL46716.1"/>
    <property type="molecule type" value="Genomic_DNA"/>
</dbReference>
<keyword evidence="2 3" id="KW-0081">Bacteriolytic enzyme</keyword>
<dbReference type="EC" id="3.2.1.17" evidence="3"/>